<dbReference type="Pfam" id="PF20237">
    <property type="entry name" value="DUF6594"/>
    <property type="match status" value="1"/>
</dbReference>
<dbReference type="OrthoDB" id="3533814at2759"/>
<evidence type="ECO:0000313" key="4">
    <source>
        <dbReference type="Proteomes" id="UP000235786"/>
    </source>
</evidence>
<protein>
    <recommendedName>
        <fullName evidence="2">DUF6594 domain-containing protein</fullName>
    </recommendedName>
</protein>
<dbReference type="InterPro" id="IPR046529">
    <property type="entry name" value="DUF6594"/>
</dbReference>
<proteinExistence type="predicted"/>
<dbReference type="EMBL" id="KZ613940">
    <property type="protein sequence ID" value="PMD44943.1"/>
    <property type="molecule type" value="Genomic_DNA"/>
</dbReference>
<accession>A0A2J6S2E6</accession>
<feature type="transmembrane region" description="Helical" evidence="1">
    <location>
        <begin position="226"/>
        <end position="248"/>
    </location>
</feature>
<reference evidence="3 4" key="1">
    <citation type="submission" date="2016-04" db="EMBL/GenBank/DDBJ databases">
        <title>A degradative enzymes factory behind the ericoid mycorrhizal symbiosis.</title>
        <authorList>
            <consortium name="DOE Joint Genome Institute"/>
            <person name="Martino E."/>
            <person name="Morin E."/>
            <person name="Grelet G."/>
            <person name="Kuo A."/>
            <person name="Kohler A."/>
            <person name="Daghino S."/>
            <person name="Barry K."/>
            <person name="Choi C."/>
            <person name="Cichocki N."/>
            <person name="Clum A."/>
            <person name="Copeland A."/>
            <person name="Hainaut M."/>
            <person name="Haridas S."/>
            <person name="Labutti K."/>
            <person name="Lindquist E."/>
            <person name="Lipzen A."/>
            <person name="Khouja H.-R."/>
            <person name="Murat C."/>
            <person name="Ohm R."/>
            <person name="Olson A."/>
            <person name="Spatafora J."/>
            <person name="Veneault-Fourrey C."/>
            <person name="Henrissat B."/>
            <person name="Grigoriev I."/>
            <person name="Martin F."/>
            <person name="Perotto S."/>
        </authorList>
    </citation>
    <scope>NUCLEOTIDE SEQUENCE [LARGE SCALE GENOMIC DNA]</scope>
    <source>
        <strain evidence="3 4">F</strain>
    </source>
</reference>
<feature type="transmembrane region" description="Helical" evidence="1">
    <location>
        <begin position="254"/>
        <end position="274"/>
    </location>
</feature>
<evidence type="ECO:0000313" key="3">
    <source>
        <dbReference type="EMBL" id="PMD44943.1"/>
    </source>
</evidence>
<feature type="domain" description="DUF6594" evidence="2">
    <location>
        <begin position="32"/>
        <end position="293"/>
    </location>
</feature>
<keyword evidence="4" id="KW-1185">Reference proteome</keyword>
<name>A0A2J6S2E6_HYAVF</name>
<dbReference type="Proteomes" id="UP000235786">
    <property type="component" value="Unassembled WGS sequence"/>
</dbReference>
<dbReference type="AlphaFoldDB" id="A0A2J6S2E6"/>
<evidence type="ECO:0000256" key="1">
    <source>
        <dbReference type="SAM" id="Phobius"/>
    </source>
</evidence>
<dbReference type="STRING" id="1149755.A0A2J6S2E6"/>
<dbReference type="PANTHER" id="PTHR34502:SF4">
    <property type="entry name" value="DUF6594 DOMAIN-CONTAINING PROTEIN"/>
    <property type="match status" value="1"/>
</dbReference>
<keyword evidence="1" id="KW-0472">Membrane</keyword>
<sequence>MRLNNWKSQARCVNPDSDLELGQAPRDFINGFPSVAAFIARDPDHSFSVYNAFHRLSSRNLLYLEAEILELQKEQDDLDFRDSRRDPDVQQCFRSWTRLKSGEDLEQAKRIELVEKIRAKLKEYQEALVLQQEVLKMERPQSGSVEALKLWLDGKSEGPNGRHAPSFSGLMSHRLDDVENLVALHPAFEKDWLARLVELPYLRLFCLNSHVDESIALFSMRKINRAVTIISMVLAAILLIVSIVTLYLVTNSNVRLTLICVFTVVFAGSVHLLTNAKRAELFASTAAYAAVLVVFVSGSLGTQGCSLQG</sequence>
<keyword evidence="1" id="KW-0812">Transmembrane</keyword>
<feature type="transmembrane region" description="Helical" evidence="1">
    <location>
        <begin position="281"/>
        <end position="300"/>
    </location>
</feature>
<gene>
    <name evidence="3" type="ORF">L207DRAFT_629482</name>
</gene>
<dbReference type="PANTHER" id="PTHR34502">
    <property type="entry name" value="DUF6594 DOMAIN-CONTAINING PROTEIN-RELATED"/>
    <property type="match status" value="1"/>
</dbReference>
<organism evidence="3 4">
    <name type="scientific">Hyaloscypha variabilis (strain UAMH 11265 / GT02V1 / F)</name>
    <name type="common">Meliniomyces variabilis</name>
    <dbReference type="NCBI Taxonomy" id="1149755"/>
    <lineage>
        <taxon>Eukaryota</taxon>
        <taxon>Fungi</taxon>
        <taxon>Dikarya</taxon>
        <taxon>Ascomycota</taxon>
        <taxon>Pezizomycotina</taxon>
        <taxon>Leotiomycetes</taxon>
        <taxon>Helotiales</taxon>
        <taxon>Hyaloscyphaceae</taxon>
        <taxon>Hyaloscypha</taxon>
        <taxon>Hyaloscypha variabilis</taxon>
    </lineage>
</organism>
<evidence type="ECO:0000259" key="2">
    <source>
        <dbReference type="Pfam" id="PF20237"/>
    </source>
</evidence>
<keyword evidence="1" id="KW-1133">Transmembrane helix</keyword>